<feature type="region of interest" description="Disordered" evidence="2">
    <location>
        <begin position="616"/>
        <end position="685"/>
    </location>
</feature>
<keyword evidence="1" id="KW-0175">Coiled coil</keyword>
<feature type="compositionally biased region" description="Basic and acidic residues" evidence="2">
    <location>
        <begin position="650"/>
        <end position="670"/>
    </location>
</feature>
<dbReference type="Proteomes" id="UP001432180">
    <property type="component" value="Chromosome"/>
</dbReference>
<evidence type="ECO:0000313" key="3">
    <source>
        <dbReference type="EMBL" id="WPL17445.1"/>
    </source>
</evidence>
<keyword evidence="4" id="KW-1185">Reference proteome</keyword>
<accession>A0ABZ0SA76</accession>
<dbReference type="Pfam" id="PF12128">
    <property type="entry name" value="DUF3584"/>
    <property type="match status" value="1"/>
</dbReference>
<evidence type="ECO:0000256" key="2">
    <source>
        <dbReference type="SAM" id="MobiDB-lite"/>
    </source>
</evidence>
<evidence type="ECO:0000256" key="1">
    <source>
        <dbReference type="SAM" id="Coils"/>
    </source>
</evidence>
<dbReference type="InterPro" id="IPR021979">
    <property type="entry name" value="DUF3584"/>
</dbReference>
<sequence>MPSLNRIILINTHLHGVVELLVDGHTNICGTNASGKTTLQRLVPVFYGEYPSRVVPSTRDSFERWYLPTEQSFIIYEYQRMDGQACQAVLAAAADGKGVAYRLVQKAFDLADYTRTRHGDTLSCFGMAEFGRRLKQAQVSATRLLNTREYRAILQNDRVQLAAGANSGELRAFAREFSLCEPGQTLRHIEKLTQAVHSREGKMETVRSMIAAILEEDGVSPPTSGLKLQRVDDWMRESRLIQGFDAMRPTFEQLEREHQELLACERRLSGLRLGYRSDEPRQQRLIEQSEEAIAHMDAALHQLEERWTQQRDDINQQRSASQGEITRDEGELEQIEQHYQRFLEADIEQARADLEQVGTWREDLENLRERLRLLTGQHQDVELDYLERGQRIKDQRERQLDALREQQTVLQDQRTDQLEQQTAEFSALHQRQQAEMETGQEDFRERDIQLGLERQRLETQIESASYTDDERQSLAIFARRREQAETDADAADAEVRRLEGREQQQLRQRDDADAALRTARRQVEVRQRELDAVQRLLFPGQHSLLEFLRREQPDWETRLGKLIDPALLQRADLKPTLAESAQDAAFGLQLDLAAIDTPEHAASEQTLRQRLQLAEDAKQDADNQQQAAEQQLREHTGALETLQRKLTVARTERDNRRDDLRRIREEHATEQSRINEALSERKRKDRQALTDLMTRIQQLASEREQWREEIQSRHHDATQERKAHWQQVIGRIDSELQRQRAAIEERKQQAQNELDACERWYQGELKSRGVDEQAIMALKQQIRQLDARIERGERRRSEVLRYDDWYQHSWLKRKPALQQALDDNRRRAAELDQELKAATSAFKTERARLHAERAQTKQRKDEAHEQLTRLKVLLRRLGELKLPADGAPPEGALDERLRQGEKQLYVREQALDAVKSFVEHFDTLIASNAGSSLAEFWERSRADCMLVGERDIPALDHRKLVPHLEQLLKVLLPQSLTALREQGRLFGIDLNSYYDVLADIDQRIATQSARITREVAEDLSLDGVSDSAVRIRSRITELEFWPELKAFIRAFREWRDDDFSGLPDEGYVSSMRRALDIIGRSAQSGGVAGLLEIELRLREGQSDLVIRTDRQLNESSSHGMAYMILCKFLLAFTRLLRGRAPVTIHWPIDELGTLHNHNVKKIFDACAANDIRVLGAFPNPDSEILGLFANRYIVDKQTRQLQTVKPRIDAIAAKLRQRSAGDQGEVASSSVHAADVHPEEGR</sequence>
<proteinExistence type="predicted"/>
<name>A0ABZ0SA76_9GAMM</name>
<feature type="coiled-coil region" evidence="1">
    <location>
        <begin position="357"/>
        <end position="413"/>
    </location>
</feature>
<feature type="region of interest" description="Disordered" evidence="2">
    <location>
        <begin position="1220"/>
        <end position="1242"/>
    </location>
</feature>
<feature type="coiled-coil region" evidence="1">
    <location>
        <begin position="481"/>
        <end position="536"/>
    </location>
</feature>
<evidence type="ECO:0000313" key="4">
    <source>
        <dbReference type="Proteomes" id="UP001432180"/>
    </source>
</evidence>
<feature type="coiled-coil region" evidence="1">
    <location>
        <begin position="733"/>
        <end position="873"/>
    </location>
</feature>
<dbReference type="RefSeq" id="WP_328987955.1">
    <property type="nucleotide sequence ID" value="NZ_CP121472.1"/>
</dbReference>
<gene>
    <name evidence="3" type="ORF">Thiowin_02459</name>
</gene>
<dbReference type="EMBL" id="CP121472">
    <property type="protein sequence ID" value="WPL17445.1"/>
    <property type="molecule type" value="Genomic_DNA"/>
</dbReference>
<feature type="region of interest" description="Disordered" evidence="2">
    <location>
        <begin position="308"/>
        <end position="330"/>
    </location>
</feature>
<reference evidence="3 4" key="1">
    <citation type="journal article" date="2023" name="Microorganisms">
        <title>Thiorhodovibrio frisius and Trv. litoralis spp. nov., Two Novel Members from a Clade of Fastidious Purple Sulfur Bacteria That Exhibit Unique Red-Shifted Light-Harvesting Capabilities.</title>
        <authorList>
            <person name="Methner A."/>
            <person name="Kuzyk S.B."/>
            <person name="Petersen J."/>
            <person name="Bauer S."/>
            <person name="Brinkmann H."/>
            <person name="Sichau K."/>
            <person name="Wanner G."/>
            <person name="Wolf J."/>
            <person name="Neumann-Schaal M."/>
            <person name="Henke P."/>
            <person name="Tank M."/>
            <person name="Sproer C."/>
            <person name="Bunk B."/>
            <person name="Overmann J."/>
        </authorList>
    </citation>
    <scope>NUCLEOTIDE SEQUENCE [LARGE SCALE GENOMIC DNA]</scope>
    <source>
        <strain evidence="3 4">DSM 6702</strain>
    </source>
</reference>
<organism evidence="3 4">
    <name type="scientific">Thiorhodovibrio winogradskyi</name>
    <dbReference type="NCBI Taxonomy" id="77007"/>
    <lineage>
        <taxon>Bacteria</taxon>
        <taxon>Pseudomonadati</taxon>
        <taxon>Pseudomonadota</taxon>
        <taxon>Gammaproteobacteria</taxon>
        <taxon>Chromatiales</taxon>
        <taxon>Chromatiaceae</taxon>
        <taxon>Thiorhodovibrio</taxon>
    </lineage>
</organism>
<protein>
    <submittedName>
        <fullName evidence="3">ATPase involved in DNA repair</fullName>
    </submittedName>
</protein>